<dbReference type="Gene3D" id="3.40.50.2000">
    <property type="entry name" value="Glycogen Phosphorylase B"/>
    <property type="match status" value="2"/>
</dbReference>
<dbReference type="EMBL" id="WJNG01000006">
    <property type="protein sequence ID" value="MRH42705.1"/>
    <property type="molecule type" value="Genomic_DNA"/>
</dbReference>
<reference evidence="2" key="1">
    <citation type="submission" date="2019-11" db="EMBL/GenBank/DDBJ databases">
        <authorList>
            <person name="Li J."/>
        </authorList>
    </citation>
    <scope>NUCLEOTIDE SEQUENCE</scope>
    <source>
        <strain evidence="2">B6B</strain>
    </source>
</reference>
<dbReference type="SUPFAM" id="SSF53756">
    <property type="entry name" value="UDP-Glycosyltransferase/glycogen phosphorylase"/>
    <property type="match status" value="1"/>
</dbReference>
<dbReference type="InterPro" id="IPR001296">
    <property type="entry name" value="Glyco_trans_1"/>
</dbReference>
<accession>A0A6A8DAG8</accession>
<feature type="domain" description="Glycosyl transferase family 1" evidence="1">
    <location>
        <begin position="227"/>
        <end position="374"/>
    </location>
</feature>
<comment type="caution">
    <text evidence="2">The sequence shown here is derived from an EMBL/GenBank/DDBJ whole genome shotgun (WGS) entry which is preliminary data.</text>
</comment>
<dbReference type="Pfam" id="PF00534">
    <property type="entry name" value="Glycos_transf_1"/>
    <property type="match status" value="1"/>
</dbReference>
<dbReference type="PANTHER" id="PTHR12526">
    <property type="entry name" value="GLYCOSYLTRANSFERASE"/>
    <property type="match status" value="1"/>
</dbReference>
<evidence type="ECO:0000313" key="3">
    <source>
        <dbReference type="Proteomes" id="UP000799092"/>
    </source>
</evidence>
<protein>
    <submittedName>
        <fullName evidence="2">Glycosyltransferase</fullName>
    </submittedName>
</protein>
<gene>
    <name evidence="2" type="ORF">GH741_08395</name>
</gene>
<sequence>MKKILFMVSSMSIGGVEKSLLSLFSIISKETYSITLLLLEKNGGFLKHVPDWVRVEEVDWYRNLKPIIMQPPQKTIASLYYNKKFHKIIPFIWSYIISKKLNNRYLYYNHVFKNIPKHEVKYDIAISYQGPTDILDFFIATKVTAKKKISWIHFDVTQHSINKKLYKNLYRIYDKLFVVSSQAEIKLKELIPSVEGKTEVFMNIISEELIREMSTVNVDFSDEYGGFKIVTVGRLSKEKGQDIAIKVLADLRENGYNVNWYCVGEGSAREEYENLINGYNLNNHFFLLGEKDNPYPYIKNADIYVQPSRHEGYCLTLAEAKCLYKPIVVTNFTGANEQIDNGLNGLIVSCDVQELYETIKFLIDNPNQKELLTTNLKSKNAITTNKKEKTFNE</sequence>
<keyword evidence="3" id="KW-1185">Reference proteome</keyword>
<proteinExistence type="predicted"/>
<keyword evidence="2" id="KW-0808">Transferase</keyword>
<dbReference type="GO" id="GO:0016757">
    <property type="term" value="F:glycosyltransferase activity"/>
    <property type="evidence" value="ECO:0007669"/>
    <property type="project" value="InterPro"/>
</dbReference>
<dbReference type="OrthoDB" id="9806653at2"/>
<dbReference type="AlphaFoldDB" id="A0A6A8DAG8"/>
<dbReference type="PANTHER" id="PTHR12526:SF630">
    <property type="entry name" value="GLYCOSYLTRANSFERASE"/>
    <property type="match status" value="1"/>
</dbReference>
<name>A0A6A8DAG8_9BACI</name>
<evidence type="ECO:0000313" key="2">
    <source>
        <dbReference type="EMBL" id="MRH42705.1"/>
    </source>
</evidence>
<evidence type="ECO:0000259" key="1">
    <source>
        <dbReference type="Pfam" id="PF00534"/>
    </source>
</evidence>
<dbReference type="Proteomes" id="UP000799092">
    <property type="component" value="Unassembled WGS sequence"/>
</dbReference>
<dbReference type="RefSeq" id="WP_153736353.1">
    <property type="nucleotide sequence ID" value="NZ_WJNG01000006.1"/>
</dbReference>
<dbReference type="CDD" id="cd03811">
    <property type="entry name" value="GT4_GT28_WabH-like"/>
    <property type="match status" value="1"/>
</dbReference>
<organism evidence="2 3">
    <name type="scientific">Aquibacillus halophilus</name>
    <dbReference type="NCBI Taxonomy" id="930132"/>
    <lineage>
        <taxon>Bacteria</taxon>
        <taxon>Bacillati</taxon>
        <taxon>Bacillota</taxon>
        <taxon>Bacilli</taxon>
        <taxon>Bacillales</taxon>
        <taxon>Bacillaceae</taxon>
        <taxon>Aquibacillus</taxon>
    </lineage>
</organism>